<comment type="pathway">
    <text evidence="4 29">Amino-acid biosynthesis; L-threonine biosynthesis; L-threonine from L-aspartate: step 3/5.</text>
</comment>
<dbReference type="Gene3D" id="3.30.360.10">
    <property type="entry name" value="Dihydrodipicolinate Reductase, domain 2"/>
    <property type="match status" value="1"/>
</dbReference>
<dbReference type="InterPro" id="IPR001341">
    <property type="entry name" value="Asp_kinase"/>
</dbReference>
<evidence type="ECO:0000256" key="3">
    <source>
        <dbReference type="ARBA" id="ARBA00004986"/>
    </source>
</evidence>
<dbReference type="FunFam" id="3.30.2130.10:FF:000006">
    <property type="entry name" value="Bifunctional aspartokinase/homoserine dehydrogenase"/>
    <property type="match status" value="1"/>
</dbReference>
<keyword evidence="12" id="KW-0791">Threonine biosynthesis</keyword>
<dbReference type="InterPro" id="IPR049638">
    <property type="entry name" value="AK-HD"/>
</dbReference>
<evidence type="ECO:0000256" key="9">
    <source>
        <dbReference type="ARBA" id="ARBA00011881"/>
    </source>
</evidence>
<dbReference type="GO" id="GO:0009088">
    <property type="term" value="P:threonine biosynthetic process"/>
    <property type="evidence" value="ECO:0007669"/>
    <property type="project" value="UniProtKB-UniRule"/>
</dbReference>
<evidence type="ECO:0000256" key="4">
    <source>
        <dbReference type="ARBA" id="ARBA00005056"/>
    </source>
</evidence>
<dbReference type="GO" id="GO:0009086">
    <property type="term" value="P:methionine biosynthetic process"/>
    <property type="evidence" value="ECO:0007669"/>
    <property type="project" value="UniProtKB-KW"/>
</dbReference>
<evidence type="ECO:0000256" key="26">
    <source>
        <dbReference type="ARBA" id="ARBA00048561"/>
    </source>
</evidence>
<dbReference type="SUPFAM" id="SSF53633">
    <property type="entry name" value="Carbamate kinase-like"/>
    <property type="match status" value="1"/>
</dbReference>
<keyword evidence="24" id="KW-0511">Multifunctional enzyme</keyword>
<name>G7TE11_XANOB</name>
<dbReference type="PROSITE" id="PS00324">
    <property type="entry name" value="ASPARTOKINASE"/>
    <property type="match status" value="1"/>
</dbReference>
<dbReference type="Pfam" id="PF00696">
    <property type="entry name" value="AA_kinase"/>
    <property type="match status" value="1"/>
</dbReference>
<keyword evidence="21" id="KW-0915">Sodium</keyword>
<dbReference type="Proteomes" id="UP000008851">
    <property type="component" value="Chromosome"/>
</dbReference>
<keyword evidence="14" id="KW-0677">Repeat</keyword>
<dbReference type="NCBIfam" id="TIGR00657">
    <property type="entry name" value="asp_kinases"/>
    <property type="match status" value="1"/>
</dbReference>
<comment type="subunit">
    <text evidence="9 29">Homotetramer.</text>
</comment>
<evidence type="ECO:0000256" key="17">
    <source>
        <dbReference type="ARBA" id="ARBA00022840"/>
    </source>
</evidence>
<evidence type="ECO:0000259" key="30">
    <source>
        <dbReference type="PROSITE" id="PS51671"/>
    </source>
</evidence>
<evidence type="ECO:0000256" key="8">
    <source>
        <dbReference type="ARBA" id="ARBA00010046"/>
    </source>
</evidence>
<dbReference type="Pfam" id="PF00742">
    <property type="entry name" value="Homoserine_dh"/>
    <property type="match status" value="1"/>
</dbReference>
<evidence type="ECO:0000256" key="20">
    <source>
        <dbReference type="ARBA" id="ARBA00023027"/>
    </source>
</evidence>
<comment type="pathway">
    <text evidence="3 29">Amino-acid biosynthesis; L-methionine biosynthesis via de novo pathway; L-homoserine from L-aspartate: step 1/3.</text>
</comment>
<dbReference type="GO" id="GO:0005524">
    <property type="term" value="F:ATP binding"/>
    <property type="evidence" value="ECO:0007669"/>
    <property type="project" value="UniProtKB-UniRule"/>
</dbReference>
<sequence length="846" mass="90459">MRTGPPQRGLSMSLPAVSFEPAAVVASSARTVVHKFGGTSVADAERYRHVAQLLLARDETVQVTVVSAMKGVTDALIELAELAAKDRPEWRDRWHETRARHRGAAVALLGEHSGPTVEWLDERFEHLSQILGALAVISELPREVLDRVQGLGEVYSAQLLGDHFRAIGEDCAVLDARDVLVVNRGELGVDVDWEVSAQRLATWRQAHPQTRVVVTGFVARDRADRITTLGRNGSDYSGAIFAALFDADELHIWTDVDGVLSADPRVVPEAVQLETLSYDEACELAYFGAKVVHPQTMSPAIERGLPIIIRNTFQPEHPGTRITASSAVRGPIKGLTLSPDLAVLNLEGTGLIGVPGTAERVFASLRTAQVSVVMISQGSSEHSICCVVKQHESERARNALLQAFAHELTVGQVQRVQLTTGISVLAAVGDGMAGQPGVAARLFESLGRAHVNILAIAQGSSERNISVAIDAAHATKALRAAHAGFWLSPQTFSVGVIGPGNVGAALLDQLRVAQPQLLGKANLDLRLRAVVSRGRMLLDERGLVGDWRDAFASAATPTDLERFTTHLLSAHLPHTVIIDCSGSAEVADRYAGWLAAGIHVVTPNKQAGSGPLARYEAIRAAADASGARFRYEATVGAGLPVITTLRDLVDTGDTVTSIEGIFSGTLAWLFNKYDGSVPFAELVTQARSMGYTEPDPRDDLSGVDVARKLVILAREAGRAISLEEVQVESLVPAALRQASVEDFMARLPEVDAAFAQRLADARARGNVLRYVAQLPPDRAPSVGLVELPADHAFANLRLTDNVVQFTTRRYCQNPLVVQGPGAGPEVTAAGVFADLLRVAAGEGARL</sequence>
<dbReference type="InterPro" id="IPR054352">
    <property type="entry name" value="ACT_Aspartokinase"/>
</dbReference>
<dbReference type="PANTHER" id="PTHR43070">
    <property type="match status" value="1"/>
</dbReference>
<evidence type="ECO:0000256" key="23">
    <source>
        <dbReference type="ARBA" id="ARBA00023167"/>
    </source>
</evidence>
<dbReference type="HOGENOM" id="CLU_009116_7_1_6"/>
<dbReference type="Pfam" id="PF22468">
    <property type="entry name" value="ACT_9"/>
    <property type="match status" value="2"/>
</dbReference>
<reference evidence="31 32" key="1">
    <citation type="journal article" date="2011" name="J. Bacteriol.">
        <title>Two new complete genome sequences offer insight into host and tissue specificity of plant pathogenic Xanthomonas spp.</title>
        <authorList>
            <person name="Bogdanove A.J."/>
            <person name="Koebnik R."/>
            <person name="Lu H."/>
            <person name="Furutani A."/>
            <person name="Angiuoli S.V."/>
            <person name="Patil P.B."/>
            <person name="Van Sluys M.A."/>
            <person name="Ryan R.P."/>
            <person name="Meyer D.F."/>
            <person name="Han S.W."/>
            <person name="Aparna G."/>
            <person name="Rajaram M."/>
            <person name="Delcher A.L."/>
            <person name="Phillippy A.M."/>
            <person name="Puiu D."/>
            <person name="Schatz M.C."/>
            <person name="Shumway M."/>
            <person name="Sommer D.D."/>
            <person name="Trapnell C."/>
            <person name="Benahmed F."/>
            <person name="Dimitrov G."/>
            <person name="Madupu R."/>
            <person name="Radune D."/>
            <person name="Sullivan S."/>
            <person name="Jha G."/>
            <person name="Ishihara H."/>
            <person name="Lee S.W."/>
            <person name="Pandey A."/>
            <person name="Sharma V."/>
            <person name="Sriariyanun M."/>
            <person name="Szurek B."/>
            <person name="Vera-Cruz C.M."/>
            <person name="Dorman K.S."/>
            <person name="Ronald P.C."/>
            <person name="Verdier V."/>
            <person name="Dow J.M."/>
            <person name="Sonti R.V."/>
            <person name="Tsuge S."/>
            <person name="Brendel V.P."/>
            <person name="Rabinowicz P.D."/>
            <person name="Leach J.E."/>
            <person name="White F.F."/>
            <person name="Salzberg S.L."/>
        </authorList>
    </citation>
    <scope>NUCLEOTIDE SEQUENCE [LARGE SCALE GENOMIC DNA]</scope>
    <source>
        <strain evidence="31 32">BLS256</strain>
    </source>
</reference>
<evidence type="ECO:0000256" key="21">
    <source>
        <dbReference type="ARBA" id="ARBA00023053"/>
    </source>
</evidence>
<dbReference type="InterPro" id="IPR019811">
    <property type="entry name" value="HDH_CS"/>
</dbReference>
<comment type="catalytic activity">
    <reaction evidence="27">
        <text>L-homoserine + NADP(+) = L-aspartate 4-semialdehyde + NADPH + H(+)</text>
        <dbReference type="Rhea" id="RHEA:15761"/>
        <dbReference type="ChEBI" id="CHEBI:15378"/>
        <dbReference type="ChEBI" id="CHEBI:57476"/>
        <dbReference type="ChEBI" id="CHEBI:57783"/>
        <dbReference type="ChEBI" id="CHEBI:58349"/>
        <dbReference type="ChEBI" id="CHEBI:537519"/>
        <dbReference type="EC" id="1.1.1.3"/>
    </reaction>
    <physiologicalReaction direction="right-to-left" evidence="27">
        <dbReference type="Rhea" id="RHEA:15763"/>
    </physiologicalReaction>
</comment>
<dbReference type="FunFam" id="3.30.360.10:FF:000006">
    <property type="entry name" value="Bifunctional aspartokinase/homoserine dehydrogenase"/>
    <property type="match status" value="1"/>
</dbReference>
<evidence type="ECO:0000256" key="2">
    <source>
        <dbReference type="ARBA" id="ARBA00004766"/>
    </source>
</evidence>
<dbReference type="SUPFAM" id="SSF55347">
    <property type="entry name" value="Glyceraldehyde-3-phosphate dehydrogenase-like, C-terminal domain"/>
    <property type="match status" value="1"/>
</dbReference>
<keyword evidence="18 29" id="KW-0521">NADP</keyword>
<dbReference type="CDD" id="cd04257">
    <property type="entry name" value="AAK_AK-HSDH"/>
    <property type="match status" value="1"/>
</dbReference>
<feature type="domain" description="ACT" evidence="30">
    <location>
        <begin position="427"/>
        <end position="504"/>
    </location>
</feature>
<comment type="similarity">
    <text evidence="8 29">In the N-terminal section; belongs to the aspartokinase family.</text>
</comment>
<dbReference type="InterPro" id="IPR045865">
    <property type="entry name" value="ACT-like_dom_sf"/>
</dbReference>
<dbReference type="PROSITE" id="PS01042">
    <property type="entry name" value="HOMOSER_DHGENASE"/>
    <property type="match status" value="1"/>
</dbReference>
<dbReference type="EC" id="1.1.1.3" evidence="29"/>
<keyword evidence="11 29" id="KW-0808">Transferase</keyword>
<keyword evidence="22" id="KW-0457">Lysine biosynthesis</keyword>
<dbReference type="GO" id="GO:0004072">
    <property type="term" value="F:aspartate kinase activity"/>
    <property type="evidence" value="ECO:0007669"/>
    <property type="project" value="UniProtKB-UniRule"/>
</dbReference>
<dbReference type="AlphaFoldDB" id="G7TE11"/>
<dbReference type="GO" id="GO:0046872">
    <property type="term" value="F:metal ion binding"/>
    <property type="evidence" value="ECO:0007669"/>
    <property type="project" value="UniProtKB-KW"/>
</dbReference>
<dbReference type="InterPro" id="IPR036393">
    <property type="entry name" value="AceGlu_kinase-like_sf"/>
</dbReference>
<feature type="domain" description="ACT" evidence="30">
    <location>
        <begin position="346"/>
        <end position="418"/>
    </location>
</feature>
<dbReference type="SUPFAM" id="SSF51735">
    <property type="entry name" value="NAD(P)-binding Rossmann-fold domains"/>
    <property type="match status" value="1"/>
</dbReference>
<dbReference type="InterPro" id="IPR018042">
    <property type="entry name" value="Aspartate_kinase_CS"/>
</dbReference>
<dbReference type="InterPro" id="IPR036291">
    <property type="entry name" value="NAD(P)-bd_dom_sf"/>
</dbReference>
<evidence type="ECO:0000256" key="5">
    <source>
        <dbReference type="ARBA" id="ARBA00005062"/>
    </source>
</evidence>
<evidence type="ECO:0000256" key="11">
    <source>
        <dbReference type="ARBA" id="ARBA00022679"/>
    </source>
</evidence>
<evidence type="ECO:0000256" key="19">
    <source>
        <dbReference type="ARBA" id="ARBA00023002"/>
    </source>
</evidence>
<evidence type="ECO:0000256" key="6">
    <source>
        <dbReference type="ARBA" id="ARBA00005139"/>
    </source>
</evidence>
<keyword evidence="16 29" id="KW-0418">Kinase</keyword>
<accession>G7TE11</accession>
<dbReference type="InterPro" id="IPR011147">
    <property type="entry name" value="Bifunc_Aspkin/hSer_DH"/>
</dbReference>
<dbReference type="EC" id="2.7.2.4" evidence="29"/>
<protein>
    <recommendedName>
        <fullName evidence="29">Bifunctional aspartokinase/homoserine dehydrogenase</fullName>
    </recommendedName>
    <domain>
        <recommendedName>
            <fullName evidence="29">Aspartokinase</fullName>
            <ecNumber evidence="29">2.7.2.4</ecNumber>
        </recommendedName>
    </domain>
    <domain>
        <recommendedName>
            <fullName evidence="29">Homoserine dehydrogenase</fullName>
            <ecNumber evidence="29">1.1.1.3</ecNumber>
        </recommendedName>
    </domain>
</protein>
<dbReference type="Pfam" id="PF03447">
    <property type="entry name" value="NAD_binding_3"/>
    <property type="match status" value="1"/>
</dbReference>
<evidence type="ECO:0000256" key="14">
    <source>
        <dbReference type="ARBA" id="ARBA00022737"/>
    </source>
</evidence>
<evidence type="ECO:0000256" key="10">
    <source>
        <dbReference type="ARBA" id="ARBA00022605"/>
    </source>
</evidence>
<keyword evidence="23" id="KW-0486">Methionine biosynthesis</keyword>
<dbReference type="NCBIfam" id="NF006959">
    <property type="entry name" value="PRK09436.1"/>
    <property type="match status" value="1"/>
</dbReference>
<evidence type="ECO:0000313" key="32">
    <source>
        <dbReference type="Proteomes" id="UP000008851"/>
    </source>
</evidence>
<dbReference type="FunFam" id="3.40.1160.10:FF:000017">
    <property type="entry name" value="Bifunctional aspartokinase/homoserine dehydrogenase"/>
    <property type="match status" value="1"/>
</dbReference>
<comment type="pathway">
    <text evidence="5 29">Amino-acid biosynthesis; L-methionine biosynthesis via de novo pathway; L-homoserine from L-aspartate: step 3/3.</text>
</comment>
<dbReference type="EMBL" id="CP003057">
    <property type="protein sequence ID" value="AEQ96336.1"/>
    <property type="molecule type" value="Genomic_DNA"/>
</dbReference>
<dbReference type="InterPro" id="IPR005106">
    <property type="entry name" value="Asp/hSer_DH_NAD-bd"/>
</dbReference>
<dbReference type="KEGG" id="xor:XOC_2197"/>
<keyword evidence="15 29" id="KW-0547">Nucleotide-binding</keyword>
<comment type="similarity">
    <text evidence="7 29">In the C-terminal section; belongs to the homoserine dehydrogenase family.</text>
</comment>
<dbReference type="GO" id="GO:0009090">
    <property type="term" value="P:homoserine biosynthetic process"/>
    <property type="evidence" value="ECO:0007669"/>
    <property type="project" value="UniProtKB-ARBA"/>
</dbReference>
<dbReference type="CDD" id="cd04922">
    <property type="entry name" value="ACT_AKi-HSDH-ThrA_2"/>
    <property type="match status" value="1"/>
</dbReference>
<dbReference type="Gene3D" id="3.30.2130.10">
    <property type="entry name" value="VC0802-like"/>
    <property type="match status" value="2"/>
</dbReference>
<evidence type="ECO:0000256" key="29">
    <source>
        <dbReference type="PIRNR" id="PIRNR000727"/>
    </source>
</evidence>
<keyword evidence="10 29" id="KW-0028">Amino-acid biosynthesis</keyword>
<dbReference type="Gene3D" id="3.40.1160.10">
    <property type="entry name" value="Acetylglutamate kinase-like"/>
    <property type="match status" value="1"/>
</dbReference>
<gene>
    <name evidence="31" type="ORF">XOC_2197</name>
</gene>
<dbReference type="GO" id="GO:0004412">
    <property type="term" value="F:homoserine dehydrogenase activity"/>
    <property type="evidence" value="ECO:0007669"/>
    <property type="project" value="UniProtKB-UniRule"/>
</dbReference>
<evidence type="ECO:0000256" key="1">
    <source>
        <dbReference type="ARBA" id="ARBA00001920"/>
    </source>
</evidence>
<evidence type="ECO:0000256" key="25">
    <source>
        <dbReference type="ARBA" id="ARBA00044938"/>
    </source>
</evidence>
<comment type="cofactor">
    <cofactor evidence="1">
        <name>a metal cation</name>
        <dbReference type="ChEBI" id="CHEBI:25213"/>
    </cofactor>
</comment>
<keyword evidence="13" id="KW-0479">Metal-binding</keyword>
<evidence type="ECO:0000256" key="18">
    <source>
        <dbReference type="ARBA" id="ARBA00022857"/>
    </source>
</evidence>
<dbReference type="InterPro" id="IPR001342">
    <property type="entry name" value="HDH_cat"/>
</dbReference>
<dbReference type="GO" id="GO:0050661">
    <property type="term" value="F:NADP binding"/>
    <property type="evidence" value="ECO:0007669"/>
    <property type="project" value="UniProtKB-UniRule"/>
</dbReference>
<evidence type="ECO:0000256" key="22">
    <source>
        <dbReference type="ARBA" id="ARBA00023154"/>
    </source>
</evidence>
<dbReference type="FunFam" id="3.40.50.720:FF:000083">
    <property type="entry name" value="Bifunctional aspartokinase/homoserine dehydrogenase"/>
    <property type="match status" value="1"/>
</dbReference>
<dbReference type="CDD" id="cd04921">
    <property type="entry name" value="ACT_AKi-HSDH-ThrA-like_1"/>
    <property type="match status" value="1"/>
</dbReference>
<comment type="pathway">
    <text evidence="2 29">Amino-acid biosynthesis; L-lysine biosynthesis via DAP pathway; (S)-tetrahydrodipicolinate from L-aspartate: step 1/4.</text>
</comment>
<comment type="catalytic activity">
    <reaction evidence="26">
        <text>L-aspartate + ATP = 4-phospho-L-aspartate + ADP</text>
        <dbReference type="Rhea" id="RHEA:23776"/>
        <dbReference type="ChEBI" id="CHEBI:29991"/>
        <dbReference type="ChEBI" id="CHEBI:30616"/>
        <dbReference type="ChEBI" id="CHEBI:57535"/>
        <dbReference type="ChEBI" id="CHEBI:456216"/>
        <dbReference type="EC" id="2.7.2.4"/>
    </reaction>
    <physiologicalReaction direction="left-to-right" evidence="26">
        <dbReference type="Rhea" id="RHEA:23777"/>
    </physiologicalReaction>
</comment>
<dbReference type="PIRSF" id="PIRSF000727">
    <property type="entry name" value="ThrA"/>
    <property type="match status" value="1"/>
</dbReference>
<comment type="function">
    <text evidence="25">Bifunctional aspartate kinase and homoserine dehydrogenase that catalyzes the first and the third steps toward the synthesis of lysine, methionine and threonine from aspartate.</text>
</comment>
<dbReference type="eggNOG" id="COG0460">
    <property type="taxonomic scope" value="Bacteria"/>
</dbReference>
<dbReference type="UniPathway" id="UPA00051">
    <property type="reaction ID" value="UER00462"/>
</dbReference>
<proteinExistence type="inferred from homology"/>
<dbReference type="Gene3D" id="3.40.50.720">
    <property type="entry name" value="NAD(P)-binding Rossmann-like Domain"/>
    <property type="match status" value="1"/>
</dbReference>
<dbReference type="SUPFAM" id="SSF55021">
    <property type="entry name" value="ACT-like"/>
    <property type="match status" value="2"/>
</dbReference>
<dbReference type="PROSITE" id="PS51671">
    <property type="entry name" value="ACT"/>
    <property type="match status" value="2"/>
</dbReference>
<evidence type="ECO:0000256" key="15">
    <source>
        <dbReference type="ARBA" id="ARBA00022741"/>
    </source>
</evidence>
<evidence type="ECO:0000256" key="16">
    <source>
        <dbReference type="ARBA" id="ARBA00022777"/>
    </source>
</evidence>
<evidence type="ECO:0000256" key="13">
    <source>
        <dbReference type="ARBA" id="ARBA00022723"/>
    </source>
</evidence>
<dbReference type="UniPathway" id="UPA00034">
    <property type="reaction ID" value="UER00015"/>
</dbReference>
<organism evidence="31 32">
    <name type="scientific">Xanthomonas oryzae pv. oryzicola (strain BLS256)</name>
    <dbReference type="NCBI Taxonomy" id="383407"/>
    <lineage>
        <taxon>Bacteria</taxon>
        <taxon>Pseudomonadati</taxon>
        <taxon>Pseudomonadota</taxon>
        <taxon>Gammaproteobacteria</taxon>
        <taxon>Lysobacterales</taxon>
        <taxon>Lysobacteraceae</taxon>
        <taxon>Xanthomonas</taxon>
    </lineage>
</organism>
<evidence type="ECO:0000256" key="24">
    <source>
        <dbReference type="ARBA" id="ARBA00023268"/>
    </source>
</evidence>
<dbReference type="PANTHER" id="PTHR43070:SF5">
    <property type="entry name" value="HOMOSERINE DEHYDROGENASE"/>
    <property type="match status" value="1"/>
</dbReference>
<evidence type="ECO:0000256" key="27">
    <source>
        <dbReference type="ARBA" id="ARBA00048841"/>
    </source>
</evidence>
<dbReference type="InterPro" id="IPR041743">
    <property type="entry name" value="AK-HSDH_N"/>
</dbReference>
<keyword evidence="20" id="KW-0520">NAD</keyword>
<evidence type="ECO:0000256" key="12">
    <source>
        <dbReference type="ARBA" id="ARBA00022697"/>
    </source>
</evidence>
<dbReference type="eggNOG" id="COG0527">
    <property type="taxonomic scope" value="Bacteria"/>
</dbReference>
<comment type="pathway">
    <text evidence="6 29">Amino-acid biosynthesis; L-threonine biosynthesis; L-threonine from L-aspartate: step 1/5.</text>
</comment>
<dbReference type="GO" id="GO:0009089">
    <property type="term" value="P:lysine biosynthetic process via diaminopimelate"/>
    <property type="evidence" value="ECO:0007669"/>
    <property type="project" value="UniProtKB-UniRule"/>
</dbReference>
<dbReference type="NCBIfam" id="NF007003">
    <property type="entry name" value="PRK09466.1"/>
    <property type="match status" value="1"/>
</dbReference>
<keyword evidence="19 29" id="KW-0560">Oxidoreductase</keyword>
<dbReference type="InterPro" id="IPR001048">
    <property type="entry name" value="Asp/Glu/Uridylate_kinase"/>
</dbReference>
<evidence type="ECO:0000256" key="7">
    <source>
        <dbReference type="ARBA" id="ARBA00007952"/>
    </source>
</evidence>
<dbReference type="UniPathway" id="UPA00050">
    <property type="reaction ID" value="UER00063"/>
</dbReference>
<evidence type="ECO:0000313" key="31">
    <source>
        <dbReference type="EMBL" id="AEQ96336.1"/>
    </source>
</evidence>
<comment type="catalytic activity">
    <reaction evidence="28">
        <text>L-homoserine + NAD(+) = L-aspartate 4-semialdehyde + NADH + H(+)</text>
        <dbReference type="Rhea" id="RHEA:15757"/>
        <dbReference type="ChEBI" id="CHEBI:15378"/>
        <dbReference type="ChEBI" id="CHEBI:57476"/>
        <dbReference type="ChEBI" id="CHEBI:57540"/>
        <dbReference type="ChEBI" id="CHEBI:57945"/>
        <dbReference type="ChEBI" id="CHEBI:537519"/>
        <dbReference type="EC" id="1.1.1.3"/>
    </reaction>
    <physiologicalReaction direction="right-to-left" evidence="28">
        <dbReference type="Rhea" id="RHEA:15759"/>
    </physiologicalReaction>
</comment>
<evidence type="ECO:0000256" key="28">
    <source>
        <dbReference type="ARBA" id="ARBA00049031"/>
    </source>
</evidence>
<keyword evidence="17 29" id="KW-0067">ATP-binding</keyword>
<dbReference type="InterPro" id="IPR002912">
    <property type="entry name" value="ACT_dom"/>
</dbReference>